<proteinExistence type="predicted"/>
<evidence type="ECO:0000313" key="3">
    <source>
        <dbReference type="Proteomes" id="UP000736583"/>
    </source>
</evidence>
<comment type="caution">
    <text evidence="2">The sequence shown here is derived from an EMBL/GenBank/DDBJ whole genome shotgun (WGS) entry which is preliminary data.</text>
</comment>
<sequence length="157" mass="18816">MLSNYKNPYKYATFNYIYNKEKEKSVAYNNYIILLILLVIFMIKPLVNLNKTLKDTKYKEIESDINLTNYNNEKKDSNIEKFSHGIYDIFKLEEKELYINNVSITKDKVNMTVTFINNNAIDEFIGYWSKHESMKLKSMEYIKNEKDKYTFNAILSY</sequence>
<keyword evidence="3" id="KW-1185">Reference proteome</keyword>
<dbReference type="RefSeq" id="WP_216455868.1">
    <property type="nucleotide sequence ID" value="NZ_JAHLQL010000001.1"/>
</dbReference>
<gene>
    <name evidence="2" type="ORF">KQI89_03235</name>
</gene>
<protein>
    <submittedName>
        <fullName evidence="2">Uncharacterized protein</fullName>
    </submittedName>
</protein>
<keyword evidence="1" id="KW-0812">Transmembrane</keyword>
<reference evidence="2 3" key="1">
    <citation type="submission" date="2021-06" db="EMBL/GenBank/DDBJ databases">
        <authorList>
            <person name="Sun Q."/>
            <person name="Li D."/>
        </authorList>
    </citation>
    <scope>NUCLEOTIDE SEQUENCE [LARGE SCALE GENOMIC DNA]</scope>
    <source>
        <strain evidence="2 3">MSJ-4</strain>
    </source>
</reference>
<name>A0ABS6EX15_9CLOT</name>
<keyword evidence="1" id="KW-0472">Membrane</keyword>
<evidence type="ECO:0000256" key="1">
    <source>
        <dbReference type="SAM" id="Phobius"/>
    </source>
</evidence>
<organism evidence="2 3">
    <name type="scientific">Clostridium simiarum</name>
    <dbReference type="NCBI Taxonomy" id="2841506"/>
    <lineage>
        <taxon>Bacteria</taxon>
        <taxon>Bacillati</taxon>
        <taxon>Bacillota</taxon>
        <taxon>Clostridia</taxon>
        <taxon>Eubacteriales</taxon>
        <taxon>Clostridiaceae</taxon>
        <taxon>Clostridium</taxon>
    </lineage>
</organism>
<dbReference type="EMBL" id="JAHLQL010000001">
    <property type="protein sequence ID" value="MBU5590766.1"/>
    <property type="molecule type" value="Genomic_DNA"/>
</dbReference>
<keyword evidence="1" id="KW-1133">Transmembrane helix</keyword>
<feature type="transmembrane region" description="Helical" evidence="1">
    <location>
        <begin position="28"/>
        <end position="47"/>
    </location>
</feature>
<accession>A0ABS6EX15</accession>
<dbReference type="Proteomes" id="UP000736583">
    <property type="component" value="Unassembled WGS sequence"/>
</dbReference>
<evidence type="ECO:0000313" key="2">
    <source>
        <dbReference type="EMBL" id="MBU5590766.1"/>
    </source>
</evidence>